<sequence>MSRASNRRRCSGETLRFPVNTTTRDFRRSCSEPRFPADSLERNAVKLKAAPIRFCWRTATGEGGDPSEKEKNTSAEIGVSRGVVDPHRTGFGRNLVTPIRVRSPPPTKVVEGILGRDPWTRGMNPEEIGDEVSVPAGIEISNRDPDPPSGGGRTYFVFLSFPPCFHLSSEFPQVH</sequence>
<organism evidence="2 3">
    <name type="scientific">Panicum virgatum</name>
    <name type="common">Blackwell switchgrass</name>
    <dbReference type="NCBI Taxonomy" id="38727"/>
    <lineage>
        <taxon>Eukaryota</taxon>
        <taxon>Viridiplantae</taxon>
        <taxon>Streptophyta</taxon>
        <taxon>Embryophyta</taxon>
        <taxon>Tracheophyta</taxon>
        <taxon>Spermatophyta</taxon>
        <taxon>Magnoliopsida</taxon>
        <taxon>Liliopsida</taxon>
        <taxon>Poales</taxon>
        <taxon>Poaceae</taxon>
        <taxon>PACMAD clade</taxon>
        <taxon>Panicoideae</taxon>
        <taxon>Panicodae</taxon>
        <taxon>Paniceae</taxon>
        <taxon>Panicinae</taxon>
        <taxon>Panicum</taxon>
        <taxon>Panicum sect. Hiantes</taxon>
    </lineage>
</organism>
<comment type="caution">
    <text evidence="2">The sequence shown here is derived from an EMBL/GenBank/DDBJ whole genome shotgun (WGS) entry which is preliminary data.</text>
</comment>
<evidence type="ECO:0000313" key="2">
    <source>
        <dbReference type="EMBL" id="KAG2599272.1"/>
    </source>
</evidence>
<dbReference type="AlphaFoldDB" id="A0A8T0SIK5"/>
<dbReference type="EMBL" id="CM029045">
    <property type="protein sequence ID" value="KAG2599272.1"/>
    <property type="molecule type" value="Genomic_DNA"/>
</dbReference>
<feature type="region of interest" description="Disordered" evidence="1">
    <location>
        <begin position="58"/>
        <end position="103"/>
    </location>
</feature>
<proteinExistence type="predicted"/>
<evidence type="ECO:0000313" key="3">
    <source>
        <dbReference type="Proteomes" id="UP000823388"/>
    </source>
</evidence>
<evidence type="ECO:0000256" key="1">
    <source>
        <dbReference type="SAM" id="MobiDB-lite"/>
    </source>
</evidence>
<gene>
    <name evidence="2" type="ORF">PVAP13_5KG381107</name>
</gene>
<keyword evidence="3" id="KW-1185">Reference proteome</keyword>
<accession>A0A8T0SIK5</accession>
<dbReference type="Proteomes" id="UP000823388">
    <property type="component" value="Chromosome 5K"/>
</dbReference>
<protein>
    <submittedName>
        <fullName evidence="2">Uncharacterized protein</fullName>
    </submittedName>
</protein>
<name>A0A8T0SIK5_PANVG</name>
<reference evidence="2" key="1">
    <citation type="submission" date="2020-05" db="EMBL/GenBank/DDBJ databases">
        <title>WGS assembly of Panicum virgatum.</title>
        <authorList>
            <person name="Lovell J.T."/>
            <person name="Jenkins J."/>
            <person name="Shu S."/>
            <person name="Juenger T.E."/>
            <person name="Schmutz J."/>
        </authorList>
    </citation>
    <scope>NUCLEOTIDE SEQUENCE</scope>
    <source>
        <strain evidence="2">AP13</strain>
    </source>
</reference>